<dbReference type="AlphaFoldDB" id="A0A8D8RVS4"/>
<dbReference type="GO" id="GO:0000981">
    <property type="term" value="F:DNA-binding transcription factor activity, RNA polymerase II-specific"/>
    <property type="evidence" value="ECO:0007669"/>
    <property type="project" value="TreeGrafter"/>
</dbReference>
<evidence type="ECO:0000256" key="6">
    <source>
        <dbReference type="SAM" id="MobiDB-lite"/>
    </source>
</evidence>
<evidence type="ECO:0000256" key="2">
    <source>
        <dbReference type="ARBA" id="ARBA00022737"/>
    </source>
</evidence>
<dbReference type="InterPro" id="IPR036236">
    <property type="entry name" value="Znf_C2H2_sf"/>
</dbReference>
<feature type="domain" description="C2H2-type" evidence="7">
    <location>
        <begin position="140"/>
        <end position="167"/>
    </location>
</feature>
<dbReference type="PANTHER" id="PTHR23235">
    <property type="entry name" value="KRUEPPEL-LIKE TRANSCRIPTION FACTOR"/>
    <property type="match status" value="1"/>
</dbReference>
<feature type="region of interest" description="Disordered" evidence="6">
    <location>
        <begin position="204"/>
        <end position="296"/>
    </location>
</feature>
<feature type="compositionally biased region" description="Pro residues" evidence="6">
    <location>
        <begin position="231"/>
        <end position="249"/>
    </location>
</feature>
<keyword evidence="1" id="KW-0479">Metal-binding</keyword>
<evidence type="ECO:0000313" key="8">
    <source>
        <dbReference type="EMBL" id="CAG6657211.1"/>
    </source>
</evidence>
<dbReference type="EMBL" id="HBUF01187589">
    <property type="protein sequence ID" value="CAG6657211.1"/>
    <property type="molecule type" value="Transcribed_RNA"/>
</dbReference>
<name>A0A8D8RVS4_9HEMI</name>
<feature type="region of interest" description="Disordered" evidence="6">
    <location>
        <begin position="73"/>
        <end position="111"/>
    </location>
</feature>
<keyword evidence="4" id="KW-0862">Zinc</keyword>
<dbReference type="InterPro" id="IPR013087">
    <property type="entry name" value="Znf_C2H2_type"/>
</dbReference>
<sequence length="296" mass="32063">MLARSASSPLDLAPSPFLPRDLSQFLPRDLSLQKKLAMDILNFRHHLDMEEEWNESLASQYMHAQMAAAAAHAHGLSAQARKENSSPGAGQGGMKRKRAAVKEDASGGDNKWMMQDMDQEVLREISSSGVTTSGDHRPLYSCENCGKSYLWKQGLNTHKRLHCGKEPRFQCPHCPKKCYQRGNLESHIRNVHSINPVTGEFLANKSSSSEKANSIRSVSPHSNPGSVRGASPPPPPYSGPLFLPPPPHSPSVNGSLSPGLHRSPLPLPPPPPNSVNGPFNLSKHFASTPGVTATGN</sequence>
<dbReference type="GO" id="GO:0000978">
    <property type="term" value="F:RNA polymerase II cis-regulatory region sequence-specific DNA binding"/>
    <property type="evidence" value="ECO:0007669"/>
    <property type="project" value="TreeGrafter"/>
</dbReference>
<evidence type="ECO:0000256" key="5">
    <source>
        <dbReference type="PROSITE-ProRule" id="PRU00042"/>
    </source>
</evidence>
<feature type="domain" description="C2H2-type" evidence="7">
    <location>
        <begin position="169"/>
        <end position="193"/>
    </location>
</feature>
<evidence type="ECO:0000256" key="1">
    <source>
        <dbReference type="ARBA" id="ARBA00022723"/>
    </source>
</evidence>
<accession>A0A8D8RVS4</accession>
<dbReference type="SMART" id="SM00355">
    <property type="entry name" value="ZnF_C2H2"/>
    <property type="match status" value="2"/>
</dbReference>
<dbReference type="FunFam" id="3.30.160.60:FF:000110">
    <property type="entry name" value="Zinc finger protein-like"/>
    <property type="match status" value="1"/>
</dbReference>
<evidence type="ECO:0000259" key="7">
    <source>
        <dbReference type="PROSITE" id="PS50157"/>
    </source>
</evidence>
<evidence type="ECO:0000256" key="3">
    <source>
        <dbReference type="ARBA" id="ARBA00022771"/>
    </source>
</evidence>
<dbReference type="GO" id="GO:0008270">
    <property type="term" value="F:zinc ion binding"/>
    <property type="evidence" value="ECO:0007669"/>
    <property type="project" value="UniProtKB-KW"/>
</dbReference>
<dbReference type="PROSITE" id="PS50157">
    <property type="entry name" value="ZINC_FINGER_C2H2_2"/>
    <property type="match status" value="2"/>
</dbReference>
<protein>
    <submittedName>
        <fullName evidence="8">Longitudinals lacking protein, isoform G</fullName>
    </submittedName>
</protein>
<dbReference type="Gene3D" id="3.30.160.60">
    <property type="entry name" value="Classic Zinc Finger"/>
    <property type="match status" value="2"/>
</dbReference>
<reference evidence="8" key="1">
    <citation type="submission" date="2021-05" db="EMBL/GenBank/DDBJ databases">
        <authorList>
            <person name="Alioto T."/>
            <person name="Alioto T."/>
            <person name="Gomez Garrido J."/>
        </authorList>
    </citation>
    <scope>NUCLEOTIDE SEQUENCE</scope>
</reference>
<dbReference type="PROSITE" id="PS00028">
    <property type="entry name" value="ZINC_FINGER_C2H2_1"/>
    <property type="match status" value="2"/>
</dbReference>
<dbReference type="SUPFAM" id="SSF57667">
    <property type="entry name" value="beta-beta-alpha zinc fingers"/>
    <property type="match status" value="1"/>
</dbReference>
<organism evidence="8">
    <name type="scientific">Cacopsylla melanoneura</name>
    <dbReference type="NCBI Taxonomy" id="428564"/>
    <lineage>
        <taxon>Eukaryota</taxon>
        <taxon>Metazoa</taxon>
        <taxon>Ecdysozoa</taxon>
        <taxon>Arthropoda</taxon>
        <taxon>Hexapoda</taxon>
        <taxon>Insecta</taxon>
        <taxon>Pterygota</taxon>
        <taxon>Neoptera</taxon>
        <taxon>Paraneoptera</taxon>
        <taxon>Hemiptera</taxon>
        <taxon>Sternorrhyncha</taxon>
        <taxon>Psylloidea</taxon>
        <taxon>Psyllidae</taxon>
        <taxon>Psyllinae</taxon>
        <taxon>Cacopsylla</taxon>
    </lineage>
</organism>
<feature type="compositionally biased region" description="Low complexity" evidence="6">
    <location>
        <begin position="250"/>
        <end position="264"/>
    </location>
</feature>
<proteinExistence type="predicted"/>
<evidence type="ECO:0000256" key="4">
    <source>
        <dbReference type="ARBA" id="ARBA00022833"/>
    </source>
</evidence>
<feature type="compositionally biased region" description="Low complexity" evidence="6">
    <location>
        <begin position="204"/>
        <end position="214"/>
    </location>
</feature>
<dbReference type="EMBL" id="HBUF01187587">
    <property type="protein sequence ID" value="CAG6657209.1"/>
    <property type="molecule type" value="Transcribed_RNA"/>
</dbReference>
<dbReference type="PANTHER" id="PTHR23235:SF120">
    <property type="entry name" value="KRUPPEL-LIKE FACTOR 15"/>
    <property type="match status" value="1"/>
</dbReference>
<keyword evidence="2" id="KW-0677">Repeat</keyword>
<keyword evidence="3 5" id="KW-0863">Zinc-finger</keyword>